<dbReference type="Pfam" id="PF05545">
    <property type="entry name" value="FixQ"/>
    <property type="match status" value="1"/>
</dbReference>
<dbReference type="CDD" id="cd01324">
    <property type="entry name" value="cbb3_Oxidase_CcoQ"/>
    <property type="match status" value="1"/>
</dbReference>
<keyword evidence="1" id="KW-1133">Transmembrane helix</keyword>
<name>A0A255YR47_9PROT</name>
<keyword evidence="3" id="KW-1185">Reference proteome</keyword>
<dbReference type="AlphaFoldDB" id="A0A255YR47"/>
<dbReference type="Proteomes" id="UP000216998">
    <property type="component" value="Unassembled WGS sequence"/>
</dbReference>
<evidence type="ECO:0000313" key="3">
    <source>
        <dbReference type="Proteomes" id="UP000216998"/>
    </source>
</evidence>
<organism evidence="2 3">
    <name type="scientific">Niveispirillum lacus</name>
    <dbReference type="NCBI Taxonomy" id="1981099"/>
    <lineage>
        <taxon>Bacteria</taxon>
        <taxon>Pseudomonadati</taxon>
        <taxon>Pseudomonadota</taxon>
        <taxon>Alphaproteobacteria</taxon>
        <taxon>Rhodospirillales</taxon>
        <taxon>Azospirillaceae</taxon>
        <taxon>Niveispirillum</taxon>
    </lineage>
</organism>
<evidence type="ECO:0008006" key="4">
    <source>
        <dbReference type="Google" id="ProtNLM"/>
    </source>
</evidence>
<evidence type="ECO:0000256" key="1">
    <source>
        <dbReference type="SAM" id="Phobius"/>
    </source>
</evidence>
<dbReference type="EMBL" id="NOXU01000032">
    <property type="protein sequence ID" value="OYQ31696.1"/>
    <property type="molecule type" value="Genomic_DNA"/>
</dbReference>
<sequence length="55" mass="6487">MHELLPLLKQLWLVWFLVLFLGIVFWALRPGAKRRFEADAMIPLNDDPSPARNNR</sequence>
<reference evidence="2 3" key="1">
    <citation type="submission" date="2017-07" db="EMBL/GenBank/DDBJ databases">
        <title>Niveispirillum cyanobacteriorum sp. nov., isolated from cyanobacterial aggregates in a eutrophic lake.</title>
        <authorList>
            <person name="Cai H."/>
        </authorList>
    </citation>
    <scope>NUCLEOTIDE SEQUENCE [LARGE SCALE GENOMIC DNA]</scope>
    <source>
        <strain evidence="3">TH1-14</strain>
    </source>
</reference>
<dbReference type="InterPro" id="IPR008621">
    <property type="entry name" value="Cbb3-typ_cyt_oxidase_comp"/>
</dbReference>
<proteinExistence type="predicted"/>
<accession>A0A255YR47</accession>
<feature type="transmembrane region" description="Helical" evidence="1">
    <location>
        <begin position="12"/>
        <end position="28"/>
    </location>
</feature>
<dbReference type="RefSeq" id="WP_094458375.1">
    <property type="nucleotide sequence ID" value="NZ_NOXU01000032.1"/>
</dbReference>
<keyword evidence="1" id="KW-0472">Membrane</keyword>
<comment type="caution">
    <text evidence="2">The sequence shown here is derived from an EMBL/GenBank/DDBJ whole genome shotgun (WGS) entry which is preliminary data.</text>
</comment>
<protein>
    <recommendedName>
        <fullName evidence="4">CcoQ/FixQ family Cbb3-type cytochrome c oxidase assembly chaperone</fullName>
    </recommendedName>
</protein>
<keyword evidence="1" id="KW-0812">Transmembrane</keyword>
<evidence type="ECO:0000313" key="2">
    <source>
        <dbReference type="EMBL" id="OYQ31696.1"/>
    </source>
</evidence>
<gene>
    <name evidence="2" type="ORF">CHU95_21405</name>
</gene>